<proteinExistence type="predicted"/>
<protein>
    <submittedName>
        <fullName evidence="1">Uncharacterized protein</fullName>
    </submittedName>
</protein>
<sequence length="209" mass="22697">MKWFITVILCIIIPLPAIADMIYLKNGDVFAGTITRLDSSAVELKLSDGTVKLIDIGDVFRATDDSGNVLYDGSLSPVLPPDVPQQKINPEVTSQQPLLSQDTGEYRKVIKFPLWPLLGGTAILGYVGVTQLSKSAKAYEDSQVLEELGMDFTSKRNQSARQQTLGQISVAGAVACLLIGLTPKYEKVPLKNNIRVTPSPNGFTLSLNF</sequence>
<dbReference type="AlphaFoldDB" id="A0A532V3R0"/>
<evidence type="ECO:0000313" key="1">
    <source>
        <dbReference type="EMBL" id="TKJ41854.1"/>
    </source>
</evidence>
<organism evidence="1 2">
    <name type="scientific">candidate division LCP-89 bacterium B3_LCP</name>
    <dbReference type="NCBI Taxonomy" id="2012998"/>
    <lineage>
        <taxon>Bacteria</taxon>
        <taxon>Pseudomonadati</taxon>
        <taxon>Bacteria division LCP-89</taxon>
    </lineage>
</organism>
<dbReference type="Proteomes" id="UP000319619">
    <property type="component" value="Unassembled WGS sequence"/>
</dbReference>
<accession>A0A532V3R0</accession>
<dbReference type="EMBL" id="NJBN01000002">
    <property type="protein sequence ID" value="TKJ41854.1"/>
    <property type="molecule type" value="Genomic_DNA"/>
</dbReference>
<reference evidence="1 2" key="1">
    <citation type="submission" date="2017-06" db="EMBL/GenBank/DDBJ databases">
        <title>Novel microbial phyla capable of carbon fixation and sulfur reduction in deep-sea sediments.</title>
        <authorList>
            <person name="Huang J."/>
            <person name="Baker B."/>
            <person name="Wang Y."/>
        </authorList>
    </citation>
    <scope>NUCLEOTIDE SEQUENCE [LARGE SCALE GENOMIC DNA]</scope>
    <source>
        <strain evidence="1">B3_LCP</strain>
    </source>
</reference>
<evidence type="ECO:0000313" key="2">
    <source>
        <dbReference type="Proteomes" id="UP000319619"/>
    </source>
</evidence>
<gene>
    <name evidence="1" type="ORF">CEE37_04610</name>
</gene>
<name>A0A532V3R0_UNCL8</name>
<comment type="caution">
    <text evidence="1">The sequence shown here is derived from an EMBL/GenBank/DDBJ whole genome shotgun (WGS) entry which is preliminary data.</text>
</comment>